<dbReference type="Proteomes" id="UP001187192">
    <property type="component" value="Unassembled WGS sequence"/>
</dbReference>
<sequence>MKFGVQSWPRGPVIGKKEQGEQAKTLAGFWSCFGQIFRSFGAWISRQWKLENLDHFSQVRPAAGEGKKGEKTKFNLD</sequence>
<reference evidence="1" key="1">
    <citation type="submission" date="2023-07" db="EMBL/GenBank/DDBJ databases">
        <title>draft genome sequence of fig (Ficus carica).</title>
        <authorList>
            <person name="Takahashi T."/>
            <person name="Nishimura K."/>
        </authorList>
    </citation>
    <scope>NUCLEOTIDE SEQUENCE</scope>
</reference>
<protein>
    <submittedName>
        <fullName evidence="1">Uncharacterized protein</fullName>
    </submittedName>
</protein>
<evidence type="ECO:0000313" key="2">
    <source>
        <dbReference type="Proteomes" id="UP001187192"/>
    </source>
</evidence>
<keyword evidence="2" id="KW-1185">Reference proteome</keyword>
<proteinExistence type="predicted"/>
<dbReference type="AlphaFoldDB" id="A0AA88AW03"/>
<evidence type="ECO:0000313" key="1">
    <source>
        <dbReference type="EMBL" id="GMN49716.1"/>
    </source>
</evidence>
<name>A0AA88AW03_FICCA</name>
<accession>A0AA88AW03</accession>
<organism evidence="1 2">
    <name type="scientific">Ficus carica</name>
    <name type="common">Common fig</name>
    <dbReference type="NCBI Taxonomy" id="3494"/>
    <lineage>
        <taxon>Eukaryota</taxon>
        <taxon>Viridiplantae</taxon>
        <taxon>Streptophyta</taxon>
        <taxon>Embryophyta</taxon>
        <taxon>Tracheophyta</taxon>
        <taxon>Spermatophyta</taxon>
        <taxon>Magnoliopsida</taxon>
        <taxon>eudicotyledons</taxon>
        <taxon>Gunneridae</taxon>
        <taxon>Pentapetalae</taxon>
        <taxon>rosids</taxon>
        <taxon>fabids</taxon>
        <taxon>Rosales</taxon>
        <taxon>Moraceae</taxon>
        <taxon>Ficeae</taxon>
        <taxon>Ficus</taxon>
    </lineage>
</organism>
<comment type="caution">
    <text evidence="1">The sequence shown here is derived from an EMBL/GenBank/DDBJ whole genome shotgun (WGS) entry which is preliminary data.</text>
</comment>
<dbReference type="EMBL" id="BTGU01000032">
    <property type="protein sequence ID" value="GMN49716.1"/>
    <property type="molecule type" value="Genomic_DNA"/>
</dbReference>
<gene>
    <name evidence="1" type="ORF">TIFTF001_018892</name>
</gene>